<comment type="function">
    <text evidence="1">Nitronate monooxygenase that uses molecular oxygen to catalyze the oxidative denitrification of alkyl nitronates. Acts on propionate 3-nitronate (P3N), the presumed physiological substrate. Probably functions in the detoxification of P3N, a metabolic poison produced by plants and fungi as a defense mechanism.</text>
</comment>
<organism evidence="6 7">
    <name type="scientific">Clostridium brassicae</name>
    <dbReference type="NCBI Taxonomy" id="2999072"/>
    <lineage>
        <taxon>Bacteria</taxon>
        <taxon>Bacillati</taxon>
        <taxon>Bacillota</taxon>
        <taxon>Clostridia</taxon>
        <taxon>Eubacteriales</taxon>
        <taxon>Clostridiaceae</taxon>
        <taxon>Clostridium</taxon>
    </lineage>
</organism>
<keyword evidence="7" id="KW-1185">Reference proteome</keyword>
<dbReference type="SUPFAM" id="SSF51412">
    <property type="entry name" value="Inosine monophosphate dehydrogenase (IMPDH)"/>
    <property type="match status" value="1"/>
</dbReference>
<dbReference type="Proteomes" id="UP001144612">
    <property type="component" value="Unassembled WGS sequence"/>
</dbReference>
<dbReference type="EMBL" id="JAPQFJ010000013">
    <property type="protein sequence ID" value="MCY6959416.1"/>
    <property type="molecule type" value="Genomic_DNA"/>
</dbReference>
<evidence type="ECO:0000256" key="5">
    <source>
        <dbReference type="ARBA" id="ARBA00023002"/>
    </source>
</evidence>
<dbReference type="InterPro" id="IPR013785">
    <property type="entry name" value="Aldolase_TIM"/>
</dbReference>
<dbReference type="Gene3D" id="3.20.20.70">
    <property type="entry name" value="Aldolase class I"/>
    <property type="match status" value="1"/>
</dbReference>
<protein>
    <recommendedName>
        <fullName evidence="2">Probable nitronate monooxygenase</fullName>
    </recommendedName>
</protein>
<dbReference type="GO" id="GO:0004497">
    <property type="term" value="F:monooxygenase activity"/>
    <property type="evidence" value="ECO:0007669"/>
    <property type="project" value="UniProtKB-KW"/>
</dbReference>
<evidence type="ECO:0000256" key="3">
    <source>
        <dbReference type="ARBA" id="ARBA00022630"/>
    </source>
</evidence>
<dbReference type="InterPro" id="IPR004136">
    <property type="entry name" value="NMO"/>
</dbReference>
<evidence type="ECO:0000256" key="2">
    <source>
        <dbReference type="ARBA" id="ARBA00013457"/>
    </source>
</evidence>
<dbReference type="Pfam" id="PF03060">
    <property type="entry name" value="NMO"/>
    <property type="match status" value="1"/>
</dbReference>
<dbReference type="PANTHER" id="PTHR32332:SF18">
    <property type="entry name" value="2-NITROPROPANE DIOXYGENASE"/>
    <property type="match status" value="1"/>
</dbReference>
<accession>A0ABT4DE66</accession>
<sequence>MNLPSLKIGELTAKIPIIQGGMGVGVSLSSLASAVANEGGIGIISGVQIGYREKDFEENTLQANIRALKKEIRKARELSPKGILGVNILVAATHYAELVSTAVKEKIDLIICGAGLPSTLPKFIKGTKTKIAPIVSSGKAASVITKLWKKKFDYLPDLIVVEGHNAGGHLGFSNEDLESSNLKDLNTILKEVLEVTKSLEDKYNKHIPVVAAGGIFTGKDIAEVIKLGADGVQMATRFVTTEECDAHINFKEAYINSNKDDIIIIKSPVGMPGRAINNKFIKSLNENKEDHKVKKCYSCIKHCNPVTTPYCISNALINAVNGDVDNGLIFAGTNAEKLDKITTVKKLINELVTEAENNL</sequence>
<name>A0ABT4DE66_9CLOT</name>
<evidence type="ECO:0000256" key="4">
    <source>
        <dbReference type="ARBA" id="ARBA00022643"/>
    </source>
</evidence>
<reference evidence="6" key="1">
    <citation type="submission" date="2022-12" db="EMBL/GenBank/DDBJ databases">
        <title>Clostridium sp. nov., isolated from industrial wastewater.</title>
        <authorList>
            <person name="Jiayan W."/>
        </authorList>
    </citation>
    <scope>NUCLEOTIDE SEQUENCE</scope>
    <source>
        <strain evidence="6">ZC22-4</strain>
    </source>
</reference>
<comment type="caution">
    <text evidence="6">The sequence shown here is derived from an EMBL/GenBank/DDBJ whole genome shotgun (WGS) entry which is preliminary data.</text>
</comment>
<dbReference type="PANTHER" id="PTHR32332">
    <property type="entry name" value="2-NITROPROPANE DIOXYGENASE"/>
    <property type="match status" value="1"/>
</dbReference>
<dbReference type="CDD" id="cd04730">
    <property type="entry name" value="NPD_like"/>
    <property type="match status" value="1"/>
</dbReference>
<evidence type="ECO:0000313" key="6">
    <source>
        <dbReference type="EMBL" id="MCY6959416.1"/>
    </source>
</evidence>
<evidence type="ECO:0000256" key="1">
    <source>
        <dbReference type="ARBA" id="ARBA00003535"/>
    </source>
</evidence>
<keyword evidence="3" id="KW-0285">Flavoprotein</keyword>
<gene>
    <name evidence="6" type="ORF">OW729_12430</name>
</gene>
<keyword evidence="5" id="KW-0560">Oxidoreductase</keyword>
<dbReference type="RefSeq" id="WP_268061846.1">
    <property type="nucleotide sequence ID" value="NZ_JAPQFJ010000013.1"/>
</dbReference>
<evidence type="ECO:0000313" key="7">
    <source>
        <dbReference type="Proteomes" id="UP001144612"/>
    </source>
</evidence>
<keyword evidence="6" id="KW-0503">Monooxygenase</keyword>
<proteinExistence type="predicted"/>
<keyword evidence="4" id="KW-0288">FMN</keyword>